<dbReference type="AlphaFoldDB" id="A0ABD3QUX6"/>
<accession>A0ABD3QUX6</accession>
<proteinExistence type="predicted"/>
<evidence type="ECO:0000256" key="3">
    <source>
        <dbReference type="SAM" id="Phobius"/>
    </source>
</evidence>
<keyword evidence="3" id="KW-0812">Transmembrane</keyword>
<sequence length="595" mass="64271">MSSGLATKIASSSTSSTFDLCHLSSSTITAIVSTAFSKPLPITDMIRLTFIVGGGKATRGKYDEGALTAVVGALRGCGYREERGGGCVLECAGSYKVQHDTGKNLRTVVVFPLIRGGEEDVDEEEEEEEVADEEGLIPAGSVGYKIAVCPMASFISLLSLHCPTYLQKKQCLRTLSGLIELQSAIEHKMMNGQRLDASEKSFYDSSIELSDKMEHVQKEATKHIEEGNLTYEERKILIEMNEKRIQSLMNEENSASVADQLKKALARKELLNRNTGEATLPPLRLEIISETKALSEKDDLEREIERLESASRGWFEEEECFVRRVQASRDQFEAKHAKNARGGKASVGGGGSARSLMSSVSGSTKWILPDSNKLKGNKNAWGSTATKRRNNGGGAVFSAMMMDSSSEEETDDDDKRSDSFVRTVSVPKLIPERQSNLMKSPKSMPNIKSVGSASRSSADSTLASLSPLTASSKTVASLPRSLCFDASTPPEVAGSETKSKKKKKRSKASIFNSNGGDPSSDIVGNDAINDTSQGNGVSKFTPDESTVSQSLVVFASHLLQLVLAILYFLLSIVTGVFTGDKTATTEKHKGKRKVG</sequence>
<evidence type="ECO:0000313" key="5">
    <source>
        <dbReference type="Proteomes" id="UP001516023"/>
    </source>
</evidence>
<feature type="transmembrane region" description="Helical" evidence="3">
    <location>
        <begin position="558"/>
        <end position="579"/>
    </location>
</feature>
<comment type="caution">
    <text evidence="4">The sequence shown here is derived from an EMBL/GenBank/DDBJ whole genome shotgun (WGS) entry which is preliminary data.</text>
</comment>
<feature type="region of interest" description="Disordered" evidence="2">
    <location>
        <begin position="486"/>
        <end position="528"/>
    </location>
</feature>
<keyword evidence="5" id="KW-1185">Reference proteome</keyword>
<reference evidence="4 5" key="1">
    <citation type="journal article" date="2020" name="G3 (Bethesda)">
        <title>Improved Reference Genome for Cyclotella cryptica CCMP332, a Model for Cell Wall Morphogenesis, Salinity Adaptation, and Lipid Production in Diatoms (Bacillariophyta).</title>
        <authorList>
            <person name="Roberts W.R."/>
            <person name="Downey K.M."/>
            <person name="Ruck E.C."/>
            <person name="Traller J.C."/>
            <person name="Alverson A.J."/>
        </authorList>
    </citation>
    <scope>NUCLEOTIDE SEQUENCE [LARGE SCALE GENOMIC DNA]</scope>
    <source>
        <strain evidence="4 5">CCMP332</strain>
    </source>
</reference>
<dbReference type="EMBL" id="JABMIG020000010">
    <property type="protein sequence ID" value="KAL3804004.1"/>
    <property type="molecule type" value="Genomic_DNA"/>
</dbReference>
<gene>
    <name evidence="4" type="ORF">HJC23_006395</name>
</gene>
<keyword evidence="3" id="KW-0472">Membrane</keyword>
<evidence type="ECO:0000313" key="4">
    <source>
        <dbReference type="EMBL" id="KAL3804004.1"/>
    </source>
</evidence>
<protein>
    <submittedName>
        <fullName evidence="4">Uncharacterized protein</fullName>
    </submittedName>
</protein>
<keyword evidence="3" id="KW-1133">Transmembrane helix</keyword>
<name>A0ABD3QUX6_9STRA</name>
<dbReference type="Proteomes" id="UP001516023">
    <property type="component" value="Unassembled WGS sequence"/>
</dbReference>
<organism evidence="4 5">
    <name type="scientific">Cyclotella cryptica</name>
    <dbReference type="NCBI Taxonomy" id="29204"/>
    <lineage>
        <taxon>Eukaryota</taxon>
        <taxon>Sar</taxon>
        <taxon>Stramenopiles</taxon>
        <taxon>Ochrophyta</taxon>
        <taxon>Bacillariophyta</taxon>
        <taxon>Coscinodiscophyceae</taxon>
        <taxon>Thalassiosirophycidae</taxon>
        <taxon>Stephanodiscales</taxon>
        <taxon>Stephanodiscaceae</taxon>
        <taxon>Cyclotella</taxon>
    </lineage>
</organism>
<keyword evidence="1" id="KW-0175">Coiled coil</keyword>
<feature type="coiled-coil region" evidence="1">
    <location>
        <begin position="290"/>
        <end position="317"/>
    </location>
</feature>
<evidence type="ECO:0000256" key="1">
    <source>
        <dbReference type="SAM" id="Coils"/>
    </source>
</evidence>
<evidence type="ECO:0000256" key="2">
    <source>
        <dbReference type="SAM" id="MobiDB-lite"/>
    </source>
</evidence>
<feature type="region of interest" description="Disordered" evidence="2">
    <location>
        <begin position="335"/>
        <end position="454"/>
    </location>
</feature>